<evidence type="ECO:0000313" key="2">
    <source>
        <dbReference type="EMBL" id="GMT17221.1"/>
    </source>
</evidence>
<accession>A0AAV5VC01</accession>
<protein>
    <submittedName>
        <fullName evidence="2">Uncharacterized protein</fullName>
    </submittedName>
</protein>
<dbReference type="Proteomes" id="UP001432322">
    <property type="component" value="Unassembled WGS sequence"/>
</dbReference>
<comment type="caution">
    <text evidence="2">The sequence shown here is derived from an EMBL/GenBank/DDBJ whole genome shotgun (WGS) entry which is preliminary data.</text>
</comment>
<organism evidence="2 3">
    <name type="scientific">Pristionchus fissidentatus</name>
    <dbReference type="NCBI Taxonomy" id="1538716"/>
    <lineage>
        <taxon>Eukaryota</taxon>
        <taxon>Metazoa</taxon>
        <taxon>Ecdysozoa</taxon>
        <taxon>Nematoda</taxon>
        <taxon>Chromadorea</taxon>
        <taxon>Rhabditida</taxon>
        <taxon>Rhabditina</taxon>
        <taxon>Diplogasteromorpha</taxon>
        <taxon>Diplogasteroidea</taxon>
        <taxon>Neodiplogasteridae</taxon>
        <taxon>Pristionchus</taxon>
    </lineage>
</organism>
<feature type="compositionally biased region" description="Low complexity" evidence="1">
    <location>
        <begin position="33"/>
        <end position="45"/>
    </location>
</feature>
<dbReference type="AlphaFoldDB" id="A0AAV5VC01"/>
<name>A0AAV5VC01_9BILA</name>
<feature type="non-terminal residue" evidence="2">
    <location>
        <position position="1"/>
    </location>
</feature>
<evidence type="ECO:0000256" key="1">
    <source>
        <dbReference type="SAM" id="MobiDB-lite"/>
    </source>
</evidence>
<feature type="region of interest" description="Disordered" evidence="1">
    <location>
        <begin position="17"/>
        <end position="51"/>
    </location>
</feature>
<feature type="non-terminal residue" evidence="2">
    <location>
        <position position="119"/>
    </location>
</feature>
<keyword evidence="3" id="KW-1185">Reference proteome</keyword>
<gene>
    <name evidence="2" type="ORF">PFISCL1PPCAC_8518</name>
</gene>
<dbReference type="EMBL" id="BTSY01000003">
    <property type="protein sequence ID" value="GMT17221.1"/>
    <property type="molecule type" value="Genomic_DNA"/>
</dbReference>
<proteinExistence type="predicted"/>
<sequence length="119" mass="14136">PASIIEFDSDKMCHKRYYRAEPFTEPPQPMQPQKPRQLQQQTQLPPQSPAASNVAAAQIVYGELQHMQQVQHLQQMRPIQHRHYEQKAEPTVKDWCNEQRQHLRLQQQRIQQLQPRLPA</sequence>
<evidence type="ECO:0000313" key="3">
    <source>
        <dbReference type="Proteomes" id="UP001432322"/>
    </source>
</evidence>
<reference evidence="2" key="1">
    <citation type="submission" date="2023-10" db="EMBL/GenBank/DDBJ databases">
        <title>Genome assembly of Pristionchus species.</title>
        <authorList>
            <person name="Yoshida K."/>
            <person name="Sommer R.J."/>
        </authorList>
    </citation>
    <scope>NUCLEOTIDE SEQUENCE</scope>
    <source>
        <strain evidence="2">RS5133</strain>
    </source>
</reference>